<dbReference type="InterPro" id="IPR012677">
    <property type="entry name" value="Nucleotide-bd_a/b_plait_sf"/>
</dbReference>
<dbReference type="InterPro" id="IPR049883">
    <property type="entry name" value="NOTCH1_EGF-like"/>
</dbReference>
<evidence type="ECO:0000256" key="5">
    <source>
        <dbReference type="ARBA" id="ARBA00023157"/>
    </source>
</evidence>
<keyword evidence="4 7" id="KW-0694">RNA-binding</keyword>
<dbReference type="EMBL" id="JAKMXF010000288">
    <property type="protein sequence ID" value="KAI6653226.1"/>
    <property type="molecule type" value="Genomic_DNA"/>
</dbReference>
<keyword evidence="12" id="KW-1185">Reference proteome</keyword>
<dbReference type="SUPFAM" id="SSF57196">
    <property type="entry name" value="EGF/Laminin"/>
    <property type="match status" value="1"/>
</dbReference>
<dbReference type="Proteomes" id="UP001165289">
    <property type="component" value="Unassembled WGS sequence"/>
</dbReference>
<evidence type="ECO:0000256" key="4">
    <source>
        <dbReference type="ARBA" id="ARBA00022884"/>
    </source>
</evidence>
<dbReference type="SMART" id="SM00360">
    <property type="entry name" value="RRM"/>
    <property type="match status" value="2"/>
</dbReference>
<dbReference type="Pfam" id="PF00431">
    <property type="entry name" value="CUB"/>
    <property type="match status" value="1"/>
</dbReference>
<protein>
    <submittedName>
        <fullName evidence="11">RNA-binding protein 34-like isoform X1</fullName>
    </submittedName>
</protein>
<sequence>MSELAKHFKKSTNDPPTFESFSLPKQQKSKHEKPSSNKQISEESIESDESEDESGNMVDRSEQDKYTIYVGNLPTTYNVKKLTKLFKEIGEVQSARIRAVSTSKAKIPAHMVLKHKMPSVKSLYGYVVFTKIKHTEKAVTKLNGQLVAGRHINVDLCGKNEKKDFKTTVFVSNLHSEVDEEKLWEFFADCGNVVKAHIVTDRVTGESKKFGFVTFKGKSDLILALKKHGEEFQGRNLVVRKANAKHKNIDSSKKRFVHKTPKNAYNRKNAKGYPERPSALPIDTTPTPENEFSTSCGGLISGYTGAFSYSVDTHRSNECQWLIHGPLGYNIRLVVDMNIPGSYRNCINGLEVVDGHQIFGYSHGNYCGDFSDYTFLATHNYMLVKMHVSDRSAGAQFTAEFVANDIDDCRLYGTLCQNGCLNLPGGFTCLCNDGYYVSRNNRTCFGKFLV</sequence>
<dbReference type="InterPro" id="IPR018097">
    <property type="entry name" value="EGF_Ca-bd_CS"/>
</dbReference>
<evidence type="ECO:0000259" key="9">
    <source>
        <dbReference type="PROSITE" id="PS01180"/>
    </source>
</evidence>
<organism evidence="11 12">
    <name type="scientific">Oopsacas minuta</name>
    <dbReference type="NCBI Taxonomy" id="111878"/>
    <lineage>
        <taxon>Eukaryota</taxon>
        <taxon>Metazoa</taxon>
        <taxon>Porifera</taxon>
        <taxon>Hexactinellida</taxon>
        <taxon>Hexasterophora</taxon>
        <taxon>Lyssacinosida</taxon>
        <taxon>Leucopsacidae</taxon>
        <taxon>Oopsacas</taxon>
    </lineage>
</organism>
<dbReference type="InterPro" id="IPR050502">
    <property type="entry name" value="Euk_RNA-bind_prot"/>
</dbReference>
<evidence type="ECO:0000313" key="12">
    <source>
        <dbReference type="Proteomes" id="UP001165289"/>
    </source>
</evidence>
<keyword evidence="3" id="KW-0677">Repeat</keyword>
<dbReference type="Pfam" id="PF07645">
    <property type="entry name" value="EGF_CA"/>
    <property type="match status" value="1"/>
</dbReference>
<dbReference type="PROSITE" id="PS01187">
    <property type="entry name" value="EGF_CA"/>
    <property type="match status" value="1"/>
</dbReference>
<feature type="domain" description="RRM" evidence="10">
    <location>
        <begin position="66"/>
        <end position="159"/>
    </location>
</feature>
<dbReference type="CDD" id="cd00041">
    <property type="entry name" value="CUB"/>
    <property type="match status" value="1"/>
</dbReference>
<dbReference type="CDD" id="cd00054">
    <property type="entry name" value="EGF_CA"/>
    <property type="match status" value="1"/>
</dbReference>
<dbReference type="InterPro" id="IPR001881">
    <property type="entry name" value="EGF-like_Ca-bd_dom"/>
</dbReference>
<keyword evidence="5" id="KW-1015">Disulfide bond</keyword>
<dbReference type="GO" id="GO:0005509">
    <property type="term" value="F:calcium ion binding"/>
    <property type="evidence" value="ECO:0007669"/>
    <property type="project" value="InterPro"/>
</dbReference>
<dbReference type="AlphaFoldDB" id="A0AAV7JWC4"/>
<feature type="domain" description="RRM" evidence="10">
    <location>
        <begin position="167"/>
        <end position="244"/>
    </location>
</feature>
<dbReference type="PANTHER" id="PTHR48025:SF1">
    <property type="entry name" value="RRM DOMAIN-CONTAINING PROTEIN"/>
    <property type="match status" value="1"/>
</dbReference>
<comment type="caution">
    <text evidence="11">The sequence shown here is derived from an EMBL/GenBank/DDBJ whole genome shotgun (WGS) entry which is preliminary data.</text>
</comment>
<dbReference type="GO" id="GO:0003729">
    <property type="term" value="F:mRNA binding"/>
    <property type="evidence" value="ECO:0007669"/>
    <property type="project" value="TreeGrafter"/>
</dbReference>
<dbReference type="InterPro" id="IPR000859">
    <property type="entry name" value="CUB_dom"/>
</dbReference>
<dbReference type="Pfam" id="PF00076">
    <property type="entry name" value="RRM_1"/>
    <property type="match status" value="2"/>
</dbReference>
<dbReference type="Gene3D" id="3.30.70.330">
    <property type="match status" value="2"/>
</dbReference>
<dbReference type="PROSITE" id="PS50102">
    <property type="entry name" value="RRM"/>
    <property type="match status" value="2"/>
</dbReference>
<dbReference type="InterPro" id="IPR035979">
    <property type="entry name" value="RBD_domain_sf"/>
</dbReference>
<evidence type="ECO:0000256" key="7">
    <source>
        <dbReference type="PROSITE-ProRule" id="PRU00176"/>
    </source>
</evidence>
<comment type="caution">
    <text evidence="6">Lacks conserved residue(s) required for the propagation of feature annotation.</text>
</comment>
<keyword evidence="2" id="KW-0732">Signal</keyword>
<evidence type="ECO:0000256" key="6">
    <source>
        <dbReference type="PROSITE-ProRule" id="PRU00059"/>
    </source>
</evidence>
<gene>
    <name evidence="11" type="ORF">LOD99_3751</name>
</gene>
<dbReference type="PROSITE" id="PS01180">
    <property type="entry name" value="CUB"/>
    <property type="match status" value="1"/>
</dbReference>
<evidence type="ECO:0000313" key="11">
    <source>
        <dbReference type="EMBL" id="KAI6653226.1"/>
    </source>
</evidence>
<dbReference type="SMART" id="SM00179">
    <property type="entry name" value="EGF_CA"/>
    <property type="match status" value="1"/>
</dbReference>
<feature type="compositionally biased region" description="Acidic residues" evidence="8">
    <location>
        <begin position="43"/>
        <end position="54"/>
    </location>
</feature>
<dbReference type="PANTHER" id="PTHR48025">
    <property type="entry name" value="OS02G0815200 PROTEIN"/>
    <property type="match status" value="1"/>
</dbReference>
<dbReference type="Gene3D" id="2.10.25.10">
    <property type="entry name" value="Laminin"/>
    <property type="match status" value="1"/>
</dbReference>
<dbReference type="PROSITE" id="PS00010">
    <property type="entry name" value="ASX_HYDROXYL"/>
    <property type="match status" value="1"/>
</dbReference>
<dbReference type="Gene3D" id="2.60.120.290">
    <property type="entry name" value="Spermadhesin, CUB domain"/>
    <property type="match status" value="1"/>
</dbReference>
<name>A0AAV7JWC4_9METZ</name>
<feature type="region of interest" description="Disordered" evidence="8">
    <location>
        <begin position="265"/>
        <end position="284"/>
    </location>
</feature>
<proteinExistence type="predicted"/>
<feature type="domain" description="CUB" evidence="9">
    <location>
        <begin position="296"/>
        <end position="404"/>
    </location>
</feature>
<feature type="compositionally biased region" description="Polar residues" evidence="8">
    <location>
        <begin position="13"/>
        <end position="26"/>
    </location>
</feature>
<feature type="region of interest" description="Disordered" evidence="8">
    <location>
        <begin position="1"/>
        <end position="60"/>
    </location>
</feature>
<dbReference type="SMART" id="SM00042">
    <property type="entry name" value="CUB"/>
    <property type="match status" value="1"/>
</dbReference>
<accession>A0AAV7JWC4</accession>
<evidence type="ECO:0000256" key="3">
    <source>
        <dbReference type="ARBA" id="ARBA00022737"/>
    </source>
</evidence>
<keyword evidence="1" id="KW-0245">EGF-like domain</keyword>
<dbReference type="InterPro" id="IPR035914">
    <property type="entry name" value="Sperma_CUB_dom_sf"/>
</dbReference>
<dbReference type="InterPro" id="IPR000152">
    <property type="entry name" value="EGF-type_Asp/Asn_hydroxyl_site"/>
</dbReference>
<evidence type="ECO:0000256" key="2">
    <source>
        <dbReference type="ARBA" id="ARBA00022729"/>
    </source>
</evidence>
<dbReference type="SUPFAM" id="SSF54928">
    <property type="entry name" value="RNA-binding domain, RBD"/>
    <property type="match status" value="2"/>
</dbReference>
<evidence type="ECO:0000256" key="1">
    <source>
        <dbReference type="ARBA" id="ARBA00022536"/>
    </source>
</evidence>
<evidence type="ECO:0000256" key="8">
    <source>
        <dbReference type="SAM" id="MobiDB-lite"/>
    </source>
</evidence>
<evidence type="ECO:0000259" key="10">
    <source>
        <dbReference type="PROSITE" id="PS50102"/>
    </source>
</evidence>
<dbReference type="InterPro" id="IPR000504">
    <property type="entry name" value="RRM_dom"/>
</dbReference>
<reference evidence="11 12" key="1">
    <citation type="journal article" date="2023" name="BMC Biol.">
        <title>The compact genome of the sponge Oopsacas minuta (Hexactinellida) is lacking key metazoan core genes.</title>
        <authorList>
            <person name="Santini S."/>
            <person name="Schenkelaars Q."/>
            <person name="Jourda C."/>
            <person name="Duchesne M."/>
            <person name="Belahbib H."/>
            <person name="Rocher C."/>
            <person name="Selva M."/>
            <person name="Riesgo A."/>
            <person name="Vervoort M."/>
            <person name="Leys S.P."/>
            <person name="Kodjabachian L."/>
            <person name="Le Bivic A."/>
            <person name="Borchiellini C."/>
            <person name="Claverie J.M."/>
            <person name="Renard E."/>
        </authorList>
    </citation>
    <scope>NUCLEOTIDE SEQUENCE [LARGE SCALE GENOMIC DNA]</scope>
    <source>
        <strain evidence="11">SPO-2</strain>
    </source>
</reference>
<dbReference type="SUPFAM" id="SSF49854">
    <property type="entry name" value="Spermadhesin, CUB domain"/>
    <property type="match status" value="1"/>
</dbReference>